<comment type="caution">
    <text evidence="3">The sequence shown here is derived from an EMBL/GenBank/DDBJ whole genome shotgun (WGS) entry which is preliminary data.</text>
</comment>
<dbReference type="GO" id="GO:0045893">
    <property type="term" value="P:positive regulation of DNA-templated transcription"/>
    <property type="evidence" value="ECO:0007669"/>
    <property type="project" value="TreeGrafter"/>
</dbReference>
<organism evidence="3 4">
    <name type="scientific">Stephania japonica</name>
    <dbReference type="NCBI Taxonomy" id="461633"/>
    <lineage>
        <taxon>Eukaryota</taxon>
        <taxon>Viridiplantae</taxon>
        <taxon>Streptophyta</taxon>
        <taxon>Embryophyta</taxon>
        <taxon>Tracheophyta</taxon>
        <taxon>Spermatophyta</taxon>
        <taxon>Magnoliopsida</taxon>
        <taxon>Ranunculales</taxon>
        <taxon>Menispermaceae</taxon>
        <taxon>Menispermoideae</taxon>
        <taxon>Cissampelideae</taxon>
        <taxon>Stephania</taxon>
    </lineage>
</organism>
<dbReference type="PANTHER" id="PTHR31529:SF4">
    <property type="entry name" value="LOB DOMAIN-CONTAINING PROTEIN 30"/>
    <property type="match status" value="1"/>
</dbReference>
<evidence type="ECO:0000259" key="2">
    <source>
        <dbReference type="Pfam" id="PF03195"/>
    </source>
</evidence>
<dbReference type="InterPro" id="IPR004883">
    <property type="entry name" value="LOB"/>
</dbReference>
<proteinExistence type="inferred from homology"/>
<feature type="domain" description="LOB" evidence="2">
    <location>
        <begin position="14"/>
        <end position="67"/>
    </location>
</feature>
<dbReference type="Proteomes" id="UP001417504">
    <property type="component" value="Unassembled WGS sequence"/>
</dbReference>
<evidence type="ECO:0000256" key="1">
    <source>
        <dbReference type="ARBA" id="ARBA00005474"/>
    </source>
</evidence>
<dbReference type="EMBL" id="JBBNAE010000002">
    <property type="protein sequence ID" value="KAK9145076.1"/>
    <property type="molecule type" value="Genomic_DNA"/>
</dbReference>
<dbReference type="Pfam" id="PF03195">
    <property type="entry name" value="LOB"/>
    <property type="match status" value="1"/>
</dbReference>
<dbReference type="AlphaFoldDB" id="A0AAP0PLE4"/>
<name>A0AAP0PLE4_9MAGN</name>
<evidence type="ECO:0000313" key="4">
    <source>
        <dbReference type="Proteomes" id="UP001417504"/>
    </source>
</evidence>
<protein>
    <recommendedName>
        <fullName evidence="2">LOB domain-containing protein</fullName>
    </recommendedName>
</protein>
<dbReference type="GO" id="GO:0009755">
    <property type="term" value="P:hormone-mediated signaling pathway"/>
    <property type="evidence" value="ECO:0007669"/>
    <property type="project" value="TreeGrafter"/>
</dbReference>
<reference evidence="3 4" key="1">
    <citation type="submission" date="2024-01" db="EMBL/GenBank/DDBJ databases">
        <title>Genome assemblies of Stephania.</title>
        <authorList>
            <person name="Yang L."/>
        </authorList>
    </citation>
    <scope>NUCLEOTIDE SEQUENCE [LARGE SCALE GENOMIC DNA]</scope>
    <source>
        <strain evidence="3">QJT</strain>
        <tissue evidence="3">Leaf</tissue>
    </source>
</reference>
<dbReference type="PANTHER" id="PTHR31529">
    <property type="entry name" value="LOB DOMAIN CONTAINING PROTEIN"/>
    <property type="match status" value="1"/>
</dbReference>
<accession>A0AAP0PLE4</accession>
<gene>
    <name evidence="3" type="ORF">Sjap_004979</name>
</gene>
<sequence length="68" mass="7479">MSSSSPKHSISPPSYFDPEQGAIHFGAVHKVLGANNVFKLLLRIPPYKRLDVVVSIYNEALACICDHV</sequence>
<evidence type="ECO:0000313" key="3">
    <source>
        <dbReference type="EMBL" id="KAK9145076.1"/>
    </source>
</evidence>
<comment type="similarity">
    <text evidence="1">Belongs to the LOB domain-containing protein family.</text>
</comment>
<dbReference type="GO" id="GO:0005634">
    <property type="term" value="C:nucleus"/>
    <property type="evidence" value="ECO:0007669"/>
    <property type="project" value="TreeGrafter"/>
</dbReference>
<keyword evidence="4" id="KW-1185">Reference proteome</keyword>